<dbReference type="Gramene" id="OQU77590">
    <property type="protein sequence ID" value="OQU77590"/>
    <property type="gene ID" value="SORBI_3009G072333"/>
</dbReference>
<sequence length="117" mass="12877">MECSQSYLLAEEDISGVKSEKAKDLGVTFSPQDGLFGFIPKSKPAKAPVDKYQSNNNSDKLQQSQTNNSPAKVGKTMCTATLLMIRYLDSLPWSHAQHNLLHNLVMIIVASILLPKT</sequence>
<evidence type="ECO:0000313" key="2">
    <source>
        <dbReference type="EMBL" id="OQU77590.1"/>
    </source>
</evidence>
<dbReference type="InParanoid" id="A0A1Z5R1I3"/>
<feature type="region of interest" description="Disordered" evidence="1">
    <location>
        <begin position="40"/>
        <end position="72"/>
    </location>
</feature>
<evidence type="ECO:0000313" key="3">
    <source>
        <dbReference type="Proteomes" id="UP000000768"/>
    </source>
</evidence>
<dbReference type="EMBL" id="CM000768">
    <property type="protein sequence ID" value="OQU77590.1"/>
    <property type="molecule type" value="Genomic_DNA"/>
</dbReference>
<protein>
    <submittedName>
        <fullName evidence="2">Uncharacterized protein</fullName>
    </submittedName>
</protein>
<organism evidence="2 3">
    <name type="scientific">Sorghum bicolor</name>
    <name type="common">Sorghum</name>
    <name type="synonym">Sorghum vulgare</name>
    <dbReference type="NCBI Taxonomy" id="4558"/>
    <lineage>
        <taxon>Eukaryota</taxon>
        <taxon>Viridiplantae</taxon>
        <taxon>Streptophyta</taxon>
        <taxon>Embryophyta</taxon>
        <taxon>Tracheophyta</taxon>
        <taxon>Spermatophyta</taxon>
        <taxon>Magnoliopsida</taxon>
        <taxon>Liliopsida</taxon>
        <taxon>Poales</taxon>
        <taxon>Poaceae</taxon>
        <taxon>PACMAD clade</taxon>
        <taxon>Panicoideae</taxon>
        <taxon>Andropogonodae</taxon>
        <taxon>Andropogoneae</taxon>
        <taxon>Sorghinae</taxon>
        <taxon>Sorghum</taxon>
    </lineage>
</organism>
<gene>
    <name evidence="2" type="ORF">SORBI_3009G072333</name>
</gene>
<dbReference type="AlphaFoldDB" id="A0A1Z5R1I3"/>
<evidence type="ECO:0000256" key="1">
    <source>
        <dbReference type="SAM" id="MobiDB-lite"/>
    </source>
</evidence>
<reference evidence="2 3" key="1">
    <citation type="journal article" date="2009" name="Nature">
        <title>The Sorghum bicolor genome and the diversification of grasses.</title>
        <authorList>
            <person name="Paterson A.H."/>
            <person name="Bowers J.E."/>
            <person name="Bruggmann R."/>
            <person name="Dubchak I."/>
            <person name="Grimwood J."/>
            <person name="Gundlach H."/>
            <person name="Haberer G."/>
            <person name="Hellsten U."/>
            <person name="Mitros T."/>
            <person name="Poliakov A."/>
            <person name="Schmutz J."/>
            <person name="Spannagl M."/>
            <person name="Tang H."/>
            <person name="Wang X."/>
            <person name="Wicker T."/>
            <person name="Bharti A.K."/>
            <person name="Chapman J."/>
            <person name="Feltus F.A."/>
            <person name="Gowik U."/>
            <person name="Grigoriev I.V."/>
            <person name="Lyons E."/>
            <person name="Maher C.A."/>
            <person name="Martis M."/>
            <person name="Narechania A."/>
            <person name="Otillar R.P."/>
            <person name="Penning B.W."/>
            <person name="Salamov A.A."/>
            <person name="Wang Y."/>
            <person name="Zhang L."/>
            <person name="Carpita N.C."/>
            <person name="Freeling M."/>
            <person name="Gingle A.R."/>
            <person name="Hash C.T."/>
            <person name="Keller B."/>
            <person name="Klein P."/>
            <person name="Kresovich S."/>
            <person name="McCann M.C."/>
            <person name="Ming R."/>
            <person name="Peterson D.G."/>
            <person name="Mehboob-ur-Rahman"/>
            <person name="Ware D."/>
            <person name="Westhoff P."/>
            <person name="Mayer K.F."/>
            <person name="Messing J."/>
            <person name="Rokhsar D.S."/>
        </authorList>
    </citation>
    <scope>NUCLEOTIDE SEQUENCE [LARGE SCALE GENOMIC DNA]</scope>
    <source>
        <strain evidence="3">cv. BTx623</strain>
    </source>
</reference>
<name>A0A1Z5R1I3_SORBI</name>
<proteinExistence type="predicted"/>
<keyword evidence="3" id="KW-1185">Reference proteome</keyword>
<feature type="compositionally biased region" description="Polar residues" evidence="1">
    <location>
        <begin position="52"/>
        <end position="70"/>
    </location>
</feature>
<dbReference type="STRING" id="4558.A0A1Z5R1I3"/>
<dbReference type="Proteomes" id="UP000000768">
    <property type="component" value="Chromosome 9"/>
</dbReference>
<accession>A0A1Z5R1I3</accession>
<reference evidence="3" key="2">
    <citation type="journal article" date="2018" name="Plant J.">
        <title>The Sorghum bicolor reference genome: improved assembly, gene annotations, a transcriptome atlas, and signatures of genome organization.</title>
        <authorList>
            <person name="McCormick R.F."/>
            <person name="Truong S.K."/>
            <person name="Sreedasyam A."/>
            <person name="Jenkins J."/>
            <person name="Shu S."/>
            <person name="Sims D."/>
            <person name="Kennedy M."/>
            <person name="Amirebrahimi M."/>
            <person name="Weers B.D."/>
            <person name="McKinley B."/>
            <person name="Mattison A."/>
            <person name="Morishige D.T."/>
            <person name="Grimwood J."/>
            <person name="Schmutz J."/>
            <person name="Mullet J.E."/>
        </authorList>
    </citation>
    <scope>NUCLEOTIDE SEQUENCE [LARGE SCALE GENOMIC DNA]</scope>
    <source>
        <strain evidence="3">cv. BTx623</strain>
    </source>
</reference>